<evidence type="ECO:0000256" key="3">
    <source>
        <dbReference type="PROSITE-ProRule" id="PRU01282"/>
    </source>
</evidence>
<name>A0ABW4CMR4_9LACO</name>
<reference evidence="5" key="1">
    <citation type="journal article" date="2019" name="Int. J. Syst. Evol. Microbiol.">
        <title>The Global Catalogue of Microorganisms (GCM) 10K type strain sequencing project: providing services to taxonomists for standard genome sequencing and annotation.</title>
        <authorList>
            <consortium name="The Broad Institute Genomics Platform"/>
            <consortium name="The Broad Institute Genome Sequencing Center for Infectious Disease"/>
            <person name="Wu L."/>
            <person name="Ma J."/>
        </authorList>
    </citation>
    <scope>NUCLEOTIDE SEQUENCE [LARGE SCALE GENOMIC DNA]</scope>
    <source>
        <strain evidence="5">CCM 8947</strain>
    </source>
</reference>
<comment type="caution">
    <text evidence="4">The sequence shown here is derived from an EMBL/GenBank/DDBJ whole genome shotgun (WGS) entry which is preliminary data.</text>
</comment>
<dbReference type="PROSITE" id="PS51353">
    <property type="entry name" value="ARSC"/>
    <property type="match status" value="1"/>
</dbReference>
<proteinExistence type="inferred from homology"/>
<dbReference type="PANTHER" id="PTHR30041:SF7">
    <property type="entry name" value="GLOBAL TRANSCRIPTIONAL REGULATOR SPX"/>
    <property type="match status" value="1"/>
</dbReference>
<evidence type="ECO:0000313" key="4">
    <source>
        <dbReference type="EMBL" id="MFD1431578.1"/>
    </source>
</evidence>
<organism evidence="4 5">
    <name type="scientific">Lacticaseibacillus yichunensis</name>
    <dbReference type="NCBI Taxonomy" id="2486015"/>
    <lineage>
        <taxon>Bacteria</taxon>
        <taxon>Bacillati</taxon>
        <taxon>Bacillota</taxon>
        <taxon>Bacilli</taxon>
        <taxon>Lactobacillales</taxon>
        <taxon>Lactobacillaceae</taxon>
        <taxon>Lacticaseibacillus</taxon>
    </lineage>
</organism>
<dbReference type="Gene3D" id="3.40.30.10">
    <property type="entry name" value="Glutaredoxin"/>
    <property type="match status" value="1"/>
</dbReference>
<evidence type="ECO:0000256" key="1">
    <source>
        <dbReference type="ARBA" id="ARBA00023157"/>
    </source>
</evidence>
<keyword evidence="1" id="KW-1015">Disulfide bond</keyword>
<dbReference type="InterPro" id="IPR006504">
    <property type="entry name" value="Tscrpt_reg_Spx/MgsR"/>
</dbReference>
<keyword evidence="2" id="KW-0676">Redox-active center</keyword>
<evidence type="ECO:0000313" key="5">
    <source>
        <dbReference type="Proteomes" id="UP001597192"/>
    </source>
</evidence>
<dbReference type="SUPFAM" id="SSF52833">
    <property type="entry name" value="Thioredoxin-like"/>
    <property type="match status" value="1"/>
</dbReference>
<dbReference type="InterPro" id="IPR036249">
    <property type="entry name" value="Thioredoxin-like_sf"/>
</dbReference>
<comment type="similarity">
    <text evidence="3">Belongs to the ArsC family.</text>
</comment>
<dbReference type="InterPro" id="IPR006660">
    <property type="entry name" value="Arsenate_reductase-like"/>
</dbReference>
<sequence>MPVTVITRTSCSSSRRAVAWLQNNGIPHIKRTSSESPLSFDEVLKLLIRCEHGFLDILSVRGRAYTSLKDSLANLQLNDLIAKIVEDPGLLRYPIIMDGAKVLVGFNRSEIRKFTPSDKRKADLRQSLFSAEAYS</sequence>
<dbReference type="PANTHER" id="PTHR30041">
    <property type="entry name" value="ARSENATE REDUCTASE"/>
    <property type="match status" value="1"/>
</dbReference>
<protein>
    <submittedName>
        <fullName evidence="4">Spx/MgsR family RNA polymerase-binding regulatory protein</fullName>
    </submittedName>
</protein>
<dbReference type="NCBIfam" id="TIGR01617">
    <property type="entry name" value="arsC_related"/>
    <property type="match status" value="1"/>
</dbReference>
<gene>
    <name evidence="4" type="ORF">ACFQ47_02605</name>
</gene>
<keyword evidence="5" id="KW-1185">Reference proteome</keyword>
<accession>A0ABW4CMR4</accession>
<evidence type="ECO:0000256" key="2">
    <source>
        <dbReference type="ARBA" id="ARBA00023284"/>
    </source>
</evidence>
<dbReference type="EMBL" id="JBHTOG010000011">
    <property type="protein sequence ID" value="MFD1431578.1"/>
    <property type="molecule type" value="Genomic_DNA"/>
</dbReference>
<dbReference type="Pfam" id="PF03960">
    <property type="entry name" value="ArsC"/>
    <property type="match status" value="1"/>
</dbReference>
<dbReference type="Proteomes" id="UP001597192">
    <property type="component" value="Unassembled WGS sequence"/>
</dbReference>
<dbReference type="RefSeq" id="WP_125696888.1">
    <property type="nucleotide sequence ID" value="NZ_JBHTOG010000011.1"/>
</dbReference>